<feature type="signal peptide" evidence="1">
    <location>
        <begin position="1"/>
        <end position="16"/>
    </location>
</feature>
<proteinExistence type="predicted"/>
<feature type="chain" id="PRO_5020577458" evidence="1">
    <location>
        <begin position="17"/>
        <end position="280"/>
    </location>
</feature>
<dbReference type="RefSeq" id="WP_130544421.1">
    <property type="nucleotide sequence ID" value="NZ_CP042431.1"/>
</dbReference>
<evidence type="ECO:0000313" key="2">
    <source>
        <dbReference type="EMBL" id="RZS65193.1"/>
    </source>
</evidence>
<sequence length="280" mass="32152">MKFLISFLFIMPLFFACNKGVTQQQDQLYSRHLQRQVTLTVINTPVPDDHSNLNLLLLNDGQDIDKLRAKDITDSLFKAKRIQPLVIVAMHAGNRMQEYGVAGKPDYEKRGNKADHYDAFINNELYPYIKKKAGVRKFKSVAFAGCSLGGLSALDIAFTHNDKIGKVGVFSGSFWWRDKDTKDSTYNDDKNRIMIARLKTSRKKPDQQYWFWVGAKEESSDRDKDGIIDAVDDTRDIITQLKNKGVPDKNIVYKEAPQGQHDWPYWSAAFPDFMIWAFGR</sequence>
<dbReference type="AlphaFoldDB" id="A0A4Q7MCY6"/>
<protein>
    <submittedName>
        <fullName evidence="2">Enterochelin esterase-like enzyme</fullName>
    </submittedName>
</protein>
<dbReference type="Proteomes" id="UP000293874">
    <property type="component" value="Unassembled WGS sequence"/>
</dbReference>
<dbReference type="SUPFAM" id="SSF53474">
    <property type="entry name" value="alpha/beta-Hydrolases"/>
    <property type="match status" value="1"/>
</dbReference>
<keyword evidence="1" id="KW-0732">Signal</keyword>
<dbReference type="PROSITE" id="PS51257">
    <property type="entry name" value="PROKAR_LIPOPROTEIN"/>
    <property type="match status" value="1"/>
</dbReference>
<name>A0A4Q7MCY6_9BACT</name>
<evidence type="ECO:0000256" key="1">
    <source>
        <dbReference type="SAM" id="SignalP"/>
    </source>
</evidence>
<dbReference type="PANTHER" id="PTHR48098:SF6">
    <property type="entry name" value="FERRI-BACILLIBACTIN ESTERASE BESA"/>
    <property type="match status" value="1"/>
</dbReference>
<dbReference type="InterPro" id="IPR050583">
    <property type="entry name" value="Mycobacterial_A85_antigen"/>
</dbReference>
<gene>
    <name evidence="2" type="ORF">EV199_5950</name>
</gene>
<dbReference type="InterPro" id="IPR000801">
    <property type="entry name" value="Esterase-like"/>
</dbReference>
<dbReference type="InterPro" id="IPR029058">
    <property type="entry name" value="AB_hydrolase_fold"/>
</dbReference>
<reference evidence="2 3" key="1">
    <citation type="submission" date="2019-02" db="EMBL/GenBank/DDBJ databases">
        <title>Genomic Encyclopedia of Type Strains, Phase IV (KMG-IV): sequencing the most valuable type-strain genomes for metagenomic binning, comparative biology and taxonomic classification.</title>
        <authorList>
            <person name="Goeker M."/>
        </authorList>
    </citation>
    <scope>NUCLEOTIDE SEQUENCE [LARGE SCALE GENOMIC DNA]</scope>
    <source>
        <strain evidence="2 3">DSM 18116</strain>
    </source>
</reference>
<dbReference type="Gene3D" id="3.40.50.1820">
    <property type="entry name" value="alpha/beta hydrolase"/>
    <property type="match status" value="1"/>
</dbReference>
<comment type="caution">
    <text evidence="2">The sequence shown here is derived from an EMBL/GenBank/DDBJ whole genome shotgun (WGS) entry which is preliminary data.</text>
</comment>
<keyword evidence="3" id="KW-1185">Reference proteome</keyword>
<dbReference type="PANTHER" id="PTHR48098">
    <property type="entry name" value="ENTEROCHELIN ESTERASE-RELATED"/>
    <property type="match status" value="1"/>
</dbReference>
<dbReference type="EMBL" id="SGXA01000006">
    <property type="protein sequence ID" value="RZS65193.1"/>
    <property type="molecule type" value="Genomic_DNA"/>
</dbReference>
<dbReference type="Pfam" id="PF00756">
    <property type="entry name" value="Esterase"/>
    <property type="match status" value="1"/>
</dbReference>
<dbReference type="OrthoDB" id="9784036at2"/>
<evidence type="ECO:0000313" key="3">
    <source>
        <dbReference type="Proteomes" id="UP000293874"/>
    </source>
</evidence>
<organism evidence="2 3">
    <name type="scientific">Pseudobacter ginsenosidimutans</name>
    <dbReference type="NCBI Taxonomy" id="661488"/>
    <lineage>
        <taxon>Bacteria</taxon>
        <taxon>Pseudomonadati</taxon>
        <taxon>Bacteroidota</taxon>
        <taxon>Chitinophagia</taxon>
        <taxon>Chitinophagales</taxon>
        <taxon>Chitinophagaceae</taxon>
        <taxon>Pseudobacter</taxon>
    </lineage>
</organism>
<accession>A0A4Q7MCY6</accession>